<dbReference type="SUPFAM" id="SSF53474">
    <property type="entry name" value="alpha/beta-Hydrolases"/>
    <property type="match status" value="1"/>
</dbReference>
<dbReference type="PANTHER" id="PTHR23024">
    <property type="entry name" value="ARYLACETAMIDE DEACETYLASE"/>
    <property type="match status" value="1"/>
</dbReference>
<evidence type="ECO:0000259" key="1">
    <source>
        <dbReference type="Pfam" id="PF07859"/>
    </source>
</evidence>
<evidence type="ECO:0000313" key="2">
    <source>
        <dbReference type="EMBL" id="KAJ4964039.1"/>
    </source>
</evidence>
<accession>A0A9Q0K4Z5</accession>
<reference evidence="2" key="1">
    <citation type="journal article" date="2023" name="Plant J.">
        <title>The genome of the king protea, Protea cynaroides.</title>
        <authorList>
            <person name="Chang J."/>
            <person name="Duong T.A."/>
            <person name="Schoeman C."/>
            <person name="Ma X."/>
            <person name="Roodt D."/>
            <person name="Barker N."/>
            <person name="Li Z."/>
            <person name="Van de Peer Y."/>
            <person name="Mizrachi E."/>
        </authorList>
    </citation>
    <scope>NUCLEOTIDE SEQUENCE</scope>
    <source>
        <tissue evidence="2">Young leaves</tissue>
    </source>
</reference>
<dbReference type="InterPro" id="IPR013094">
    <property type="entry name" value="AB_hydrolase_3"/>
</dbReference>
<dbReference type="EMBL" id="JAMYWD010000008">
    <property type="protein sequence ID" value="KAJ4964039.1"/>
    <property type="molecule type" value="Genomic_DNA"/>
</dbReference>
<name>A0A9Q0K4Z5_9MAGN</name>
<proteinExistence type="predicted"/>
<dbReference type="Proteomes" id="UP001141806">
    <property type="component" value="Unassembled WGS sequence"/>
</dbReference>
<dbReference type="AlphaFoldDB" id="A0A9Q0K4Z5"/>
<dbReference type="OrthoDB" id="408631at2759"/>
<protein>
    <recommendedName>
        <fullName evidence="1">Alpha/beta hydrolase fold-3 domain-containing protein</fullName>
    </recommendedName>
</protein>
<dbReference type="InterPro" id="IPR050466">
    <property type="entry name" value="Carboxylest/Gibb_receptor"/>
</dbReference>
<keyword evidence="3" id="KW-1185">Reference proteome</keyword>
<dbReference type="GO" id="GO:0016787">
    <property type="term" value="F:hydrolase activity"/>
    <property type="evidence" value="ECO:0007669"/>
    <property type="project" value="InterPro"/>
</dbReference>
<dbReference type="Gene3D" id="3.40.50.1820">
    <property type="entry name" value="alpha/beta hydrolase"/>
    <property type="match status" value="1"/>
</dbReference>
<dbReference type="InterPro" id="IPR029058">
    <property type="entry name" value="AB_hydrolase_fold"/>
</dbReference>
<feature type="domain" description="Alpha/beta hydrolase fold-3" evidence="1">
    <location>
        <begin position="98"/>
        <end position="316"/>
    </location>
</feature>
<gene>
    <name evidence="2" type="ORF">NE237_023978</name>
</gene>
<dbReference type="PANTHER" id="PTHR23024:SF577">
    <property type="entry name" value="CARBOXYLESTERASE 2-RELATED"/>
    <property type="match status" value="1"/>
</dbReference>
<comment type="caution">
    <text evidence="2">The sequence shown here is derived from an EMBL/GenBank/DDBJ whole genome shotgun (WGS) entry which is preliminary data.</text>
</comment>
<dbReference type="Pfam" id="PF07859">
    <property type="entry name" value="Abhydrolase_3"/>
    <property type="match status" value="1"/>
</dbReference>
<organism evidence="2 3">
    <name type="scientific">Protea cynaroides</name>
    <dbReference type="NCBI Taxonomy" id="273540"/>
    <lineage>
        <taxon>Eukaryota</taxon>
        <taxon>Viridiplantae</taxon>
        <taxon>Streptophyta</taxon>
        <taxon>Embryophyta</taxon>
        <taxon>Tracheophyta</taxon>
        <taxon>Spermatophyta</taxon>
        <taxon>Magnoliopsida</taxon>
        <taxon>Proteales</taxon>
        <taxon>Proteaceae</taxon>
        <taxon>Protea</taxon>
    </lineage>
</organism>
<evidence type="ECO:0000313" key="3">
    <source>
        <dbReference type="Proteomes" id="UP001141806"/>
    </source>
</evidence>
<sequence length="339" mass="37460">MGSDNDVVFSLCKQMSSNNGQLCSNNDDVLHDFAPFIRIYKDGRIERLAGNEIVPPTISDPKTGVSSKDVIIVPETGVSARLFLPKITHSSDQKLPLLIYIHGGGFCIETPFSPMYDSYVSSLVAEAKVVAVSIHYRRAPEHLLPIAYDDSWAVIQWMASHSNRKGTESWLNNHADFQRVSIMGDSAGANIAHNMVVRATETPLEGVRFVGLGLIHAFFHEEEPVGPEVSDEEMKAKTTKLWRVVCPSTIGCNDPLINPAACTNLKRLACKRVVVCVAEKDPLIGGPLFYHKTLHKSGWEGEMELMEVQGESHVFHLFNPTNDKAVAMKTRLASFLNSD</sequence>